<dbReference type="KEGG" id="llh:I41_42540"/>
<reference evidence="4 5" key="1">
    <citation type="submission" date="2019-02" db="EMBL/GenBank/DDBJ databases">
        <title>Deep-cultivation of Planctomycetes and their phenomic and genomic characterization uncovers novel biology.</title>
        <authorList>
            <person name="Wiegand S."/>
            <person name="Jogler M."/>
            <person name="Boedeker C."/>
            <person name="Pinto D."/>
            <person name="Vollmers J."/>
            <person name="Rivas-Marin E."/>
            <person name="Kohn T."/>
            <person name="Peeters S.H."/>
            <person name="Heuer A."/>
            <person name="Rast P."/>
            <person name="Oberbeckmann S."/>
            <person name="Bunk B."/>
            <person name="Jeske O."/>
            <person name="Meyerdierks A."/>
            <person name="Storesund J.E."/>
            <person name="Kallscheuer N."/>
            <person name="Luecker S."/>
            <person name="Lage O.M."/>
            <person name="Pohl T."/>
            <person name="Merkel B.J."/>
            <person name="Hornburger P."/>
            <person name="Mueller R.-W."/>
            <person name="Bruemmer F."/>
            <person name="Labrenz M."/>
            <person name="Spormann A.M."/>
            <person name="Op den Camp H."/>
            <person name="Overmann J."/>
            <person name="Amann R."/>
            <person name="Jetten M.S.M."/>
            <person name="Mascher T."/>
            <person name="Medema M.H."/>
            <person name="Devos D.P."/>
            <person name="Kaster A.-K."/>
            <person name="Ovreas L."/>
            <person name="Rohde M."/>
            <person name="Galperin M.Y."/>
            <person name="Jogler C."/>
        </authorList>
    </citation>
    <scope>NUCLEOTIDE SEQUENCE [LARGE SCALE GENOMIC DNA]</scope>
    <source>
        <strain evidence="4 5">I41</strain>
    </source>
</reference>
<dbReference type="Gene3D" id="3.90.245.10">
    <property type="entry name" value="Ribonucleoside hydrolase-like"/>
    <property type="match status" value="1"/>
</dbReference>
<dbReference type="EMBL" id="CP036339">
    <property type="protein sequence ID" value="QDT75046.1"/>
    <property type="molecule type" value="Genomic_DNA"/>
</dbReference>
<sequence>MARKVILDVDPGVSDALAICLALAHPDLEVVAVTATGGNVAPRQASRNVQAIIEHLDPPRWPRIGVADEEQPLRTDGRELWGVDGLCGATLGIAELHQQHPALKVISEEIRNDPGGVTLIAGGPLHNIAAAFQLDPELALQVGHLMIVGGTLNGPGDVSPAAEFNMYCDAEAAQRVFRSHATTTLLPLDVTSRAALTYELLSNLPSEASSMGRLLRAILPGAFQAYRQRLGLESMYAAEAVAVMAAARPELIVTEALPCDVETEGMLTYGATVIDRRPRTFDRPNMDVAIDVDAAEVVSGILRGLRDSF</sequence>
<gene>
    <name evidence="4" type="primary">rihA</name>
    <name evidence="4" type="ORF">I41_42540</name>
</gene>
<dbReference type="Proteomes" id="UP000317909">
    <property type="component" value="Chromosome"/>
</dbReference>
<dbReference type="EC" id="3.2.-.-" evidence="4"/>
<dbReference type="PANTHER" id="PTHR12304:SF4">
    <property type="entry name" value="URIDINE NUCLEOSIDASE"/>
    <property type="match status" value="1"/>
</dbReference>
<dbReference type="InterPro" id="IPR023186">
    <property type="entry name" value="IUNH"/>
</dbReference>
<evidence type="ECO:0000256" key="1">
    <source>
        <dbReference type="ARBA" id="ARBA00022801"/>
    </source>
</evidence>
<organism evidence="4 5">
    <name type="scientific">Lacipirellula limnantheis</name>
    <dbReference type="NCBI Taxonomy" id="2528024"/>
    <lineage>
        <taxon>Bacteria</taxon>
        <taxon>Pseudomonadati</taxon>
        <taxon>Planctomycetota</taxon>
        <taxon>Planctomycetia</taxon>
        <taxon>Pirellulales</taxon>
        <taxon>Lacipirellulaceae</taxon>
        <taxon>Lacipirellula</taxon>
    </lineage>
</organism>
<keyword evidence="1 4" id="KW-0378">Hydrolase</keyword>
<evidence type="ECO:0000259" key="3">
    <source>
        <dbReference type="Pfam" id="PF01156"/>
    </source>
</evidence>
<keyword evidence="5" id="KW-1185">Reference proteome</keyword>
<dbReference type="AlphaFoldDB" id="A0A517U341"/>
<protein>
    <submittedName>
        <fullName evidence="4">Pyrimidine-specific ribonucleoside hydrolase RihA</fullName>
        <ecNumber evidence="4">3.2.-.-</ecNumber>
    </submittedName>
</protein>
<name>A0A517U341_9BACT</name>
<evidence type="ECO:0000313" key="5">
    <source>
        <dbReference type="Proteomes" id="UP000317909"/>
    </source>
</evidence>
<dbReference type="GO" id="GO:0005829">
    <property type="term" value="C:cytosol"/>
    <property type="evidence" value="ECO:0007669"/>
    <property type="project" value="TreeGrafter"/>
</dbReference>
<dbReference type="InterPro" id="IPR036452">
    <property type="entry name" value="Ribo_hydro-like"/>
</dbReference>
<evidence type="ECO:0000313" key="4">
    <source>
        <dbReference type="EMBL" id="QDT75046.1"/>
    </source>
</evidence>
<proteinExistence type="predicted"/>
<dbReference type="PANTHER" id="PTHR12304">
    <property type="entry name" value="INOSINE-URIDINE PREFERRING NUCLEOSIDE HYDROLASE"/>
    <property type="match status" value="1"/>
</dbReference>
<dbReference type="RefSeq" id="WP_145434751.1">
    <property type="nucleotide sequence ID" value="NZ_CP036339.1"/>
</dbReference>
<dbReference type="SUPFAM" id="SSF53590">
    <property type="entry name" value="Nucleoside hydrolase"/>
    <property type="match status" value="1"/>
</dbReference>
<dbReference type="InterPro" id="IPR001910">
    <property type="entry name" value="Inosine/uridine_hydrolase_dom"/>
</dbReference>
<dbReference type="Pfam" id="PF01156">
    <property type="entry name" value="IU_nuc_hydro"/>
    <property type="match status" value="1"/>
</dbReference>
<evidence type="ECO:0000256" key="2">
    <source>
        <dbReference type="ARBA" id="ARBA00023295"/>
    </source>
</evidence>
<feature type="domain" description="Inosine/uridine-preferring nucleoside hydrolase" evidence="3">
    <location>
        <begin position="5"/>
        <end position="297"/>
    </location>
</feature>
<dbReference type="GO" id="GO:0008477">
    <property type="term" value="F:purine nucleosidase activity"/>
    <property type="evidence" value="ECO:0007669"/>
    <property type="project" value="TreeGrafter"/>
</dbReference>
<dbReference type="OrthoDB" id="9797882at2"/>
<keyword evidence="2 4" id="KW-0326">Glycosidase</keyword>
<dbReference type="GO" id="GO:0006152">
    <property type="term" value="P:purine nucleoside catabolic process"/>
    <property type="evidence" value="ECO:0007669"/>
    <property type="project" value="TreeGrafter"/>
</dbReference>
<accession>A0A517U341</accession>